<dbReference type="NCBIfam" id="TIGR00322">
    <property type="entry name" value="diphth2_R"/>
    <property type="match status" value="1"/>
</dbReference>
<keyword evidence="7 12" id="KW-0949">S-adenosyl-L-methionine</keyword>
<keyword evidence="12" id="KW-0004">4Fe-4S</keyword>
<evidence type="ECO:0000256" key="11">
    <source>
        <dbReference type="ARBA" id="ARBA00048403"/>
    </source>
</evidence>
<dbReference type="EMBL" id="MPUH01000325">
    <property type="protein sequence ID" value="OMJ82846.1"/>
    <property type="molecule type" value="Genomic_DNA"/>
</dbReference>
<dbReference type="InterPro" id="IPR042264">
    <property type="entry name" value="DPH1/DPH2_2"/>
</dbReference>
<dbReference type="Proteomes" id="UP000187209">
    <property type="component" value="Unassembled WGS sequence"/>
</dbReference>
<dbReference type="InterPro" id="IPR035435">
    <property type="entry name" value="DPH1/DPH2_euk_archaea"/>
</dbReference>
<dbReference type="Gene3D" id="3.40.50.11850">
    <property type="entry name" value="Diphthamide synthesis DPH1/DPH2 domain 2"/>
    <property type="match status" value="1"/>
</dbReference>
<dbReference type="GO" id="GO:0017183">
    <property type="term" value="P:protein histidyl modification to diphthamide"/>
    <property type="evidence" value="ECO:0007669"/>
    <property type="project" value="UniProtKB-UniRule"/>
</dbReference>
<comment type="similarity">
    <text evidence="3 12">Belongs to the DPH1/DPH2 family. DPH1 subfamily.</text>
</comment>
<dbReference type="AlphaFoldDB" id="A0A1R2C1I8"/>
<reference evidence="13 14" key="1">
    <citation type="submission" date="2016-11" db="EMBL/GenBank/DDBJ databases">
        <title>The macronuclear genome of Stentor coeruleus: a giant cell with tiny introns.</title>
        <authorList>
            <person name="Slabodnick M."/>
            <person name="Ruby J.G."/>
            <person name="Reiff S.B."/>
            <person name="Swart E.C."/>
            <person name="Gosai S."/>
            <person name="Prabakaran S."/>
            <person name="Witkowska E."/>
            <person name="Larue G.E."/>
            <person name="Fisher S."/>
            <person name="Freeman R.M."/>
            <person name="Gunawardena J."/>
            <person name="Chu W."/>
            <person name="Stover N.A."/>
            <person name="Gregory B.D."/>
            <person name="Nowacki M."/>
            <person name="Derisi J."/>
            <person name="Roy S.W."/>
            <person name="Marshall W.F."/>
            <person name="Sood P."/>
        </authorList>
    </citation>
    <scope>NUCLEOTIDE SEQUENCE [LARGE SCALE GENOMIC DNA]</scope>
    <source>
        <strain evidence="13">WM001</strain>
    </source>
</reference>
<name>A0A1R2C1I8_9CILI</name>
<evidence type="ECO:0000256" key="8">
    <source>
        <dbReference type="ARBA" id="ARBA00022723"/>
    </source>
</evidence>
<keyword evidence="8" id="KW-0479">Metal-binding</keyword>
<dbReference type="SFLD" id="SFLDG01121">
    <property type="entry name" value="Diphthamide_biosynthesis"/>
    <property type="match status" value="1"/>
</dbReference>
<comment type="caution">
    <text evidence="13">The sequence shown here is derived from an EMBL/GenBank/DDBJ whole genome shotgun (WGS) entry which is preliminary data.</text>
</comment>
<dbReference type="PANTHER" id="PTHR10762:SF1">
    <property type="entry name" value="2-(3-AMINO-3-CARBOXYPROPYL)HISTIDINE SYNTHASE SUBUNIT 1"/>
    <property type="match status" value="1"/>
</dbReference>
<evidence type="ECO:0000256" key="9">
    <source>
        <dbReference type="ARBA" id="ARBA00023004"/>
    </source>
</evidence>
<dbReference type="SFLD" id="SFLDS00032">
    <property type="entry name" value="Radical_SAM_3-amino-3-carboxyp"/>
    <property type="match status" value="1"/>
</dbReference>
<keyword evidence="9" id="KW-0408">Iron</keyword>
<evidence type="ECO:0000256" key="7">
    <source>
        <dbReference type="ARBA" id="ARBA00022691"/>
    </source>
</evidence>
<dbReference type="Gene3D" id="3.40.50.11860">
    <property type="entry name" value="Diphthamide synthesis DPH1/DPH2 domain 3"/>
    <property type="match status" value="1"/>
</dbReference>
<dbReference type="GO" id="GO:0051539">
    <property type="term" value="F:4 iron, 4 sulfur cluster binding"/>
    <property type="evidence" value="ECO:0007669"/>
    <property type="project" value="UniProtKB-UniRule"/>
</dbReference>
<dbReference type="OrthoDB" id="1649088at2759"/>
<comment type="function">
    <text evidence="12">Catalyzes the first step of diphthamide biosynthesis, a post-translational modification of histidine which occurs in elongation factor 2.</text>
</comment>
<proteinExistence type="inferred from homology"/>
<dbReference type="PIRSF" id="PIRSF004967">
    <property type="entry name" value="DPH1"/>
    <property type="match status" value="1"/>
</dbReference>
<keyword evidence="14" id="KW-1185">Reference proteome</keyword>
<evidence type="ECO:0000256" key="3">
    <source>
        <dbReference type="ARBA" id="ARBA00010173"/>
    </source>
</evidence>
<evidence type="ECO:0000313" key="13">
    <source>
        <dbReference type="EMBL" id="OMJ82846.1"/>
    </source>
</evidence>
<keyword evidence="6 12" id="KW-0808">Transferase</keyword>
<comment type="similarity">
    <text evidence="2">Belongs to the DPH1/DPH2 family. DPH2 subfamily.</text>
</comment>
<sequence>MKRIKGVRPNQIPDDILNNPLIIEKLKLLPANYNFEVPKTLWRIRESKAKKIGIQFPEGLQMFACILSDILTEFAELEECVILADVVFGACCVEDLTSEALGLDFLVHYGHSCLVPINETCMKTLYVFVDISINVGSLVDTLVHNFPDQNVQIALVSTVQFVEGVYKAKQILQEKGFNNFVIPQSKPRTTGEILGCTSPMIPCPIIISVSDGRFHLEAAMIQNPGASFYRYDPYLNKIFKEEYDINEMKARRYVSILKAKDAQHVGIIFGTLGRQGSVHILKQLKDLCKAIGKKYTVFLMSDVCQAAVNKYPEIDVWVEIACPRLAIDWGCEFTKPMLNPYECFVAFEDLPLDYPMDNYMYGGGSWSVYTAKDLSKQN</sequence>
<organism evidence="13 14">
    <name type="scientific">Stentor coeruleus</name>
    <dbReference type="NCBI Taxonomy" id="5963"/>
    <lineage>
        <taxon>Eukaryota</taxon>
        <taxon>Sar</taxon>
        <taxon>Alveolata</taxon>
        <taxon>Ciliophora</taxon>
        <taxon>Postciliodesmatophora</taxon>
        <taxon>Heterotrichea</taxon>
        <taxon>Heterotrichida</taxon>
        <taxon>Stentoridae</taxon>
        <taxon>Stentor</taxon>
    </lineage>
</organism>
<evidence type="ECO:0000256" key="10">
    <source>
        <dbReference type="ARBA" id="ARBA00023014"/>
    </source>
</evidence>
<evidence type="ECO:0000256" key="5">
    <source>
        <dbReference type="ARBA" id="ARBA00021915"/>
    </source>
</evidence>
<evidence type="ECO:0000313" key="14">
    <source>
        <dbReference type="Proteomes" id="UP000187209"/>
    </source>
</evidence>
<dbReference type="InterPro" id="IPR042265">
    <property type="entry name" value="DPH1/DPH2_3"/>
</dbReference>
<dbReference type="GO" id="GO:0046872">
    <property type="term" value="F:metal ion binding"/>
    <property type="evidence" value="ECO:0007669"/>
    <property type="project" value="UniProtKB-KW"/>
</dbReference>
<dbReference type="Pfam" id="PF01866">
    <property type="entry name" value="Diphthamide_syn"/>
    <property type="match status" value="1"/>
</dbReference>
<evidence type="ECO:0000256" key="4">
    <source>
        <dbReference type="ARBA" id="ARBA00012221"/>
    </source>
</evidence>
<dbReference type="InterPro" id="IPR042263">
    <property type="entry name" value="DPH1/DPH2_1"/>
</dbReference>
<evidence type="ECO:0000256" key="2">
    <source>
        <dbReference type="ARBA" id="ARBA00006179"/>
    </source>
</evidence>
<accession>A0A1R2C1I8</accession>
<evidence type="ECO:0000256" key="12">
    <source>
        <dbReference type="PIRNR" id="PIRNR004967"/>
    </source>
</evidence>
<dbReference type="EC" id="2.5.1.108" evidence="4 12"/>
<dbReference type="PANTHER" id="PTHR10762">
    <property type="entry name" value="DIPHTHAMIDE BIOSYNTHESIS PROTEIN"/>
    <property type="match status" value="1"/>
</dbReference>
<dbReference type="InterPro" id="IPR016435">
    <property type="entry name" value="DPH1/DPH2"/>
</dbReference>
<comment type="pathway">
    <text evidence="1 12">Protein modification; peptidyl-diphthamide biosynthesis.</text>
</comment>
<protein>
    <recommendedName>
        <fullName evidence="5 12">2-(3-amino-3-carboxypropyl)histidine synthase subunit 1</fullName>
        <ecNumber evidence="4 12">2.5.1.108</ecNumber>
    </recommendedName>
</protein>
<dbReference type="UniPathway" id="UPA00559"/>
<evidence type="ECO:0000256" key="6">
    <source>
        <dbReference type="ARBA" id="ARBA00022679"/>
    </source>
</evidence>
<dbReference type="Gene3D" id="3.40.50.11840">
    <property type="entry name" value="Diphthamide synthesis DPH1/DPH2 domain 1"/>
    <property type="match status" value="1"/>
</dbReference>
<evidence type="ECO:0000256" key="1">
    <source>
        <dbReference type="ARBA" id="ARBA00005156"/>
    </source>
</evidence>
<comment type="cofactor">
    <cofactor evidence="12">
        <name>[4Fe-4S] cluster</name>
        <dbReference type="ChEBI" id="CHEBI:49883"/>
    </cofactor>
    <text evidence="12">Binds 1 [4Fe-4S] cluster per subunit. The cluster is coordinated with 3 cysteines and an exchangeable S-adenosyl-L-methionine.</text>
</comment>
<keyword evidence="10" id="KW-0411">Iron-sulfur</keyword>
<dbReference type="FunFam" id="3.40.50.11860:FF:000001">
    <property type="entry name" value="2-(3-amino-3-carboxypropyl)histidine synthase subunit 2"/>
    <property type="match status" value="1"/>
</dbReference>
<dbReference type="FunFam" id="3.40.50.11840:FF:000001">
    <property type="entry name" value="2-(3-amino-3-carboxypropyl)histidine synthase subunit 1"/>
    <property type="match status" value="1"/>
</dbReference>
<gene>
    <name evidence="13" type="ORF">SteCoe_16379</name>
</gene>
<comment type="catalytic activity">
    <reaction evidence="11 12">
        <text>L-histidyl-[translation elongation factor 2] + S-adenosyl-L-methionine = 2-[(3S)-amino-3-carboxypropyl]-L-histidyl-[translation elongation factor 2] + S-methyl-5'-thioadenosine + H(+)</text>
        <dbReference type="Rhea" id="RHEA:36783"/>
        <dbReference type="Rhea" id="RHEA-COMP:9748"/>
        <dbReference type="Rhea" id="RHEA-COMP:9749"/>
        <dbReference type="ChEBI" id="CHEBI:15378"/>
        <dbReference type="ChEBI" id="CHEBI:17509"/>
        <dbReference type="ChEBI" id="CHEBI:29979"/>
        <dbReference type="ChEBI" id="CHEBI:59789"/>
        <dbReference type="ChEBI" id="CHEBI:73995"/>
        <dbReference type="EC" id="2.5.1.108"/>
    </reaction>
</comment>
<dbReference type="GO" id="GO:0090560">
    <property type="term" value="F:2-(3-amino-3-carboxypropyl)histidine synthase activity"/>
    <property type="evidence" value="ECO:0007669"/>
    <property type="project" value="UniProtKB-UniRule"/>
</dbReference>